<keyword evidence="3" id="KW-1185">Reference proteome</keyword>
<dbReference type="Proteomes" id="UP000002051">
    <property type="component" value="Chromosome 6"/>
</dbReference>
<evidence type="ECO:0000313" key="2">
    <source>
        <dbReference type="EnsemblPlants" id="KEH27034"/>
    </source>
</evidence>
<organism evidence="1 3">
    <name type="scientific">Medicago truncatula</name>
    <name type="common">Barrel medic</name>
    <name type="synonym">Medicago tribuloides</name>
    <dbReference type="NCBI Taxonomy" id="3880"/>
    <lineage>
        <taxon>Eukaryota</taxon>
        <taxon>Viridiplantae</taxon>
        <taxon>Streptophyta</taxon>
        <taxon>Embryophyta</taxon>
        <taxon>Tracheophyta</taxon>
        <taxon>Spermatophyta</taxon>
        <taxon>Magnoliopsida</taxon>
        <taxon>eudicotyledons</taxon>
        <taxon>Gunneridae</taxon>
        <taxon>Pentapetalae</taxon>
        <taxon>rosids</taxon>
        <taxon>fabids</taxon>
        <taxon>Fabales</taxon>
        <taxon>Fabaceae</taxon>
        <taxon>Papilionoideae</taxon>
        <taxon>50 kb inversion clade</taxon>
        <taxon>NPAAA clade</taxon>
        <taxon>Hologalegina</taxon>
        <taxon>IRL clade</taxon>
        <taxon>Trifolieae</taxon>
        <taxon>Medicago</taxon>
    </lineage>
</organism>
<protein>
    <submittedName>
        <fullName evidence="1 2">Uncharacterized protein</fullName>
    </submittedName>
</protein>
<reference evidence="1 3" key="2">
    <citation type="journal article" date="2014" name="BMC Genomics">
        <title>An improved genome release (version Mt4.0) for the model legume Medicago truncatula.</title>
        <authorList>
            <person name="Tang H."/>
            <person name="Krishnakumar V."/>
            <person name="Bidwell S."/>
            <person name="Rosen B."/>
            <person name="Chan A."/>
            <person name="Zhou S."/>
            <person name="Gentzbittel L."/>
            <person name="Childs K.L."/>
            <person name="Yandell M."/>
            <person name="Gundlach H."/>
            <person name="Mayer K.F."/>
            <person name="Schwartz D.C."/>
            <person name="Town C.D."/>
        </authorList>
    </citation>
    <scope>GENOME REANNOTATION</scope>
    <source>
        <strain evidence="1">A17</strain>
        <strain evidence="2 3">cv. Jemalong A17</strain>
    </source>
</reference>
<dbReference type="AlphaFoldDB" id="A0A072UB67"/>
<evidence type="ECO:0000313" key="3">
    <source>
        <dbReference type="Proteomes" id="UP000002051"/>
    </source>
</evidence>
<gene>
    <name evidence="1" type="ordered locus">MTR_6g084530</name>
</gene>
<sequence>MLFGDLLHGGGVNTRSDSNCKFGAIRFKHGGARRQHGGSVAVDKKFGWGLLGSVHVQTRKNESHENLLFLMTACC</sequence>
<reference evidence="2" key="3">
    <citation type="submission" date="2015-04" db="UniProtKB">
        <authorList>
            <consortium name="EnsemblPlants"/>
        </authorList>
    </citation>
    <scope>IDENTIFICATION</scope>
    <source>
        <strain evidence="2">cv. Jemalong A17</strain>
    </source>
</reference>
<name>A0A072UB67_MEDTR</name>
<dbReference type="HOGENOM" id="CLU_2674861_0_0_1"/>
<dbReference type="PaxDb" id="3880-AES81340"/>
<dbReference type="EnsemblPlants" id="KEH27034">
    <property type="protein sequence ID" value="KEH27034"/>
    <property type="gene ID" value="MTR_6g084530"/>
</dbReference>
<accession>A0A072UB67</accession>
<evidence type="ECO:0000313" key="1">
    <source>
        <dbReference type="EMBL" id="KEH27034.1"/>
    </source>
</evidence>
<reference evidence="1 3" key="1">
    <citation type="journal article" date="2011" name="Nature">
        <title>The Medicago genome provides insight into the evolution of rhizobial symbioses.</title>
        <authorList>
            <person name="Young N.D."/>
            <person name="Debelle F."/>
            <person name="Oldroyd G.E."/>
            <person name="Geurts R."/>
            <person name="Cannon S.B."/>
            <person name="Udvardi M.K."/>
            <person name="Benedito V.A."/>
            <person name="Mayer K.F."/>
            <person name="Gouzy J."/>
            <person name="Schoof H."/>
            <person name="Van de Peer Y."/>
            <person name="Proost S."/>
            <person name="Cook D.R."/>
            <person name="Meyers B.C."/>
            <person name="Spannagl M."/>
            <person name="Cheung F."/>
            <person name="De Mita S."/>
            <person name="Krishnakumar V."/>
            <person name="Gundlach H."/>
            <person name="Zhou S."/>
            <person name="Mudge J."/>
            <person name="Bharti A.K."/>
            <person name="Murray J.D."/>
            <person name="Naoumkina M.A."/>
            <person name="Rosen B."/>
            <person name="Silverstein K.A."/>
            <person name="Tang H."/>
            <person name="Rombauts S."/>
            <person name="Zhao P.X."/>
            <person name="Zhou P."/>
            <person name="Barbe V."/>
            <person name="Bardou P."/>
            <person name="Bechner M."/>
            <person name="Bellec A."/>
            <person name="Berger A."/>
            <person name="Berges H."/>
            <person name="Bidwell S."/>
            <person name="Bisseling T."/>
            <person name="Choisne N."/>
            <person name="Couloux A."/>
            <person name="Denny R."/>
            <person name="Deshpande S."/>
            <person name="Dai X."/>
            <person name="Doyle J.J."/>
            <person name="Dudez A.M."/>
            <person name="Farmer A.D."/>
            <person name="Fouteau S."/>
            <person name="Franken C."/>
            <person name="Gibelin C."/>
            <person name="Gish J."/>
            <person name="Goldstein S."/>
            <person name="Gonzalez A.J."/>
            <person name="Green P.J."/>
            <person name="Hallab A."/>
            <person name="Hartog M."/>
            <person name="Hua A."/>
            <person name="Humphray S.J."/>
            <person name="Jeong D.H."/>
            <person name="Jing Y."/>
            <person name="Jocker A."/>
            <person name="Kenton S.M."/>
            <person name="Kim D.J."/>
            <person name="Klee K."/>
            <person name="Lai H."/>
            <person name="Lang C."/>
            <person name="Lin S."/>
            <person name="Macmil S.L."/>
            <person name="Magdelenat G."/>
            <person name="Matthews L."/>
            <person name="McCorrison J."/>
            <person name="Monaghan E.L."/>
            <person name="Mun J.H."/>
            <person name="Najar F.Z."/>
            <person name="Nicholson C."/>
            <person name="Noirot C."/>
            <person name="O'Bleness M."/>
            <person name="Paule C.R."/>
            <person name="Poulain J."/>
            <person name="Prion F."/>
            <person name="Qin B."/>
            <person name="Qu C."/>
            <person name="Retzel E.F."/>
            <person name="Riddle C."/>
            <person name="Sallet E."/>
            <person name="Samain S."/>
            <person name="Samson N."/>
            <person name="Sanders I."/>
            <person name="Saurat O."/>
            <person name="Scarpelli C."/>
            <person name="Schiex T."/>
            <person name="Segurens B."/>
            <person name="Severin A.J."/>
            <person name="Sherrier D.J."/>
            <person name="Shi R."/>
            <person name="Sims S."/>
            <person name="Singer S.R."/>
            <person name="Sinharoy S."/>
            <person name="Sterck L."/>
            <person name="Viollet A."/>
            <person name="Wang B.B."/>
            <person name="Wang K."/>
            <person name="Wang M."/>
            <person name="Wang X."/>
            <person name="Warfsmann J."/>
            <person name="Weissenbach J."/>
            <person name="White D.D."/>
            <person name="White J.D."/>
            <person name="Wiley G.B."/>
            <person name="Wincker P."/>
            <person name="Xing Y."/>
            <person name="Yang L."/>
            <person name="Yao Z."/>
            <person name="Ying F."/>
            <person name="Zhai J."/>
            <person name="Zhou L."/>
            <person name="Zuber A."/>
            <person name="Denarie J."/>
            <person name="Dixon R.A."/>
            <person name="May G.D."/>
            <person name="Schwartz D.C."/>
            <person name="Rogers J."/>
            <person name="Quetier F."/>
            <person name="Town C.D."/>
            <person name="Roe B.A."/>
        </authorList>
    </citation>
    <scope>NUCLEOTIDE SEQUENCE [LARGE SCALE GENOMIC DNA]</scope>
    <source>
        <strain evidence="1">A17</strain>
        <strain evidence="2 3">cv. Jemalong A17</strain>
    </source>
</reference>
<dbReference type="EMBL" id="CM001222">
    <property type="protein sequence ID" value="KEH27034.1"/>
    <property type="molecule type" value="Genomic_DNA"/>
</dbReference>
<proteinExistence type="predicted"/>